<evidence type="ECO:0000313" key="3">
    <source>
        <dbReference type="WBParaSite" id="ACRNAN_Path_597.g2230.t1"/>
    </source>
</evidence>
<dbReference type="WBParaSite" id="ACRNAN_Path_597.g2230.t1">
    <property type="protein sequence ID" value="ACRNAN_Path_597.g2230.t1"/>
    <property type="gene ID" value="ACRNAN_Path_597.g2230"/>
</dbReference>
<dbReference type="InterPro" id="IPR049450">
    <property type="entry name" value="ACOT8-like_C"/>
</dbReference>
<name>A0A914C8U8_9BILA</name>
<accession>A0A914C8U8</accession>
<organism evidence="2 3">
    <name type="scientific">Acrobeloides nanus</name>
    <dbReference type="NCBI Taxonomy" id="290746"/>
    <lineage>
        <taxon>Eukaryota</taxon>
        <taxon>Metazoa</taxon>
        <taxon>Ecdysozoa</taxon>
        <taxon>Nematoda</taxon>
        <taxon>Chromadorea</taxon>
        <taxon>Rhabditida</taxon>
        <taxon>Tylenchina</taxon>
        <taxon>Cephalobomorpha</taxon>
        <taxon>Cephaloboidea</taxon>
        <taxon>Cephalobidae</taxon>
        <taxon>Acrobeloides</taxon>
    </lineage>
</organism>
<proteinExistence type="predicted"/>
<keyword evidence="2" id="KW-1185">Reference proteome</keyword>
<dbReference type="Gene3D" id="2.40.160.210">
    <property type="entry name" value="Acyl-CoA thioesterase, double hotdog domain"/>
    <property type="match status" value="1"/>
</dbReference>
<dbReference type="InterPro" id="IPR042171">
    <property type="entry name" value="Acyl-CoA_hotdog"/>
</dbReference>
<reference evidence="3" key="1">
    <citation type="submission" date="2022-11" db="UniProtKB">
        <authorList>
            <consortium name="WormBaseParasite"/>
        </authorList>
    </citation>
    <scope>IDENTIFICATION</scope>
</reference>
<dbReference type="Proteomes" id="UP000887540">
    <property type="component" value="Unplaced"/>
</dbReference>
<dbReference type="InterPro" id="IPR029069">
    <property type="entry name" value="HotDog_dom_sf"/>
</dbReference>
<evidence type="ECO:0000259" key="1">
    <source>
        <dbReference type="Pfam" id="PF20789"/>
    </source>
</evidence>
<evidence type="ECO:0000313" key="2">
    <source>
        <dbReference type="Proteomes" id="UP000887540"/>
    </source>
</evidence>
<feature type="domain" description="Acyl-CoA thioesterase-like C-terminal" evidence="1">
    <location>
        <begin position="42"/>
        <end position="109"/>
    </location>
</feature>
<dbReference type="SUPFAM" id="SSF54637">
    <property type="entry name" value="Thioesterase/thiol ester dehydrase-isomerase"/>
    <property type="match status" value="1"/>
</dbReference>
<sequence>MELEEEDFSQLFETIRKLVKIYSDLVKAFGVNLLMIVSMVDKLFLRPNFYNIFSSLNHKVWIHSNEFDPKGYFLYSVKCDNIGKNHSLIKGKIFDENKKCIASFIQDAILVQ</sequence>
<dbReference type="AlphaFoldDB" id="A0A914C8U8"/>
<protein>
    <submittedName>
        <fullName evidence="3">Acyl-CoA thioesterase II domain-containing protein</fullName>
    </submittedName>
</protein>
<dbReference type="Pfam" id="PF20789">
    <property type="entry name" value="4HBT_3C"/>
    <property type="match status" value="1"/>
</dbReference>